<keyword evidence="1" id="KW-0547">Nucleotide-binding</keyword>
<evidence type="ECO:0000259" key="5">
    <source>
        <dbReference type="PROSITE" id="PS51206"/>
    </source>
</evidence>
<organism evidence="6 7">
    <name type="scientific">Macrococcoides canis</name>
    <dbReference type="NCBI Taxonomy" id="1855823"/>
    <lineage>
        <taxon>Bacteria</taxon>
        <taxon>Bacillati</taxon>
        <taxon>Bacillota</taxon>
        <taxon>Bacilli</taxon>
        <taxon>Bacillales</taxon>
        <taxon>Staphylococcaceae</taxon>
        <taxon>Macrococcoides</taxon>
    </lineage>
</organism>
<dbReference type="GO" id="GO:0005524">
    <property type="term" value="F:ATP binding"/>
    <property type="evidence" value="ECO:0007669"/>
    <property type="project" value="UniProtKB-KW"/>
</dbReference>
<keyword evidence="4" id="KW-0067">ATP-binding</keyword>
<evidence type="ECO:0000256" key="2">
    <source>
        <dbReference type="ARBA" id="ARBA00022801"/>
    </source>
</evidence>
<dbReference type="STRING" id="1855823.MCCS_16770"/>
<dbReference type="AlphaFoldDB" id="A0A1W7ACK7"/>
<dbReference type="Pfam" id="PF08706">
    <property type="entry name" value="D5_N"/>
    <property type="match status" value="1"/>
</dbReference>
<evidence type="ECO:0000313" key="6">
    <source>
        <dbReference type="EMBL" id="ARQ07314.1"/>
    </source>
</evidence>
<dbReference type="NCBIfam" id="TIGR01613">
    <property type="entry name" value="primase_Cterm"/>
    <property type="match status" value="1"/>
</dbReference>
<gene>
    <name evidence="6" type="ORF">MCCS_16770</name>
</gene>
<dbReference type="KEGG" id="mcak:MCCS_16770"/>
<dbReference type="GO" id="GO:0004386">
    <property type="term" value="F:helicase activity"/>
    <property type="evidence" value="ECO:0007669"/>
    <property type="project" value="UniProtKB-KW"/>
</dbReference>
<dbReference type="GO" id="GO:0016787">
    <property type="term" value="F:hydrolase activity"/>
    <property type="evidence" value="ECO:0007669"/>
    <property type="project" value="UniProtKB-KW"/>
</dbReference>
<accession>A0A1W7ACK7</accession>
<dbReference type="InterPro" id="IPR014818">
    <property type="entry name" value="Phage/plasmid_primase_P4_C"/>
</dbReference>
<dbReference type="InterPro" id="IPR006500">
    <property type="entry name" value="Helicase_put_C_phage/plasmid"/>
</dbReference>
<reference evidence="6 7" key="1">
    <citation type="journal article" date="2017" name="Int. J. Syst. Evol. Microbiol.">
        <title>Macrococcus canis sp. nov., a skin bacterium associated with infections in dogs.</title>
        <authorList>
            <person name="Gobeli Brawand S."/>
            <person name="Cotting K."/>
            <person name="Gomez-Sanz E."/>
            <person name="Collaud A."/>
            <person name="Thomann A."/>
            <person name="Brodard I."/>
            <person name="Rodriguez-Campos S."/>
            <person name="Strauss C."/>
            <person name="Perreten V."/>
        </authorList>
    </citation>
    <scope>NUCLEOTIDE SEQUENCE [LARGE SCALE GENOMIC DNA]</scope>
    <source>
        <strain evidence="6 7">KM45013</strain>
    </source>
</reference>
<dbReference type="SMART" id="SM00885">
    <property type="entry name" value="D5_N"/>
    <property type="match status" value="1"/>
</dbReference>
<evidence type="ECO:0000256" key="1">
    <source>
        <dbReference type="ARBA" id="ARBA00022741"/>
    </source>
</evidence>
<evidence type="ECO:0000313" key="7">
    <source>
        <dbReference type="Proteomes" id="UP000194154"/>
    </source>
</evidence>
<dbReference type="InterPro" id="IPR051620">
    <property type="entry name" value="ORF904-like_C"/>
</dbReference>
<evidence type="ECO:0000256" key="3">
    <source>
        <dbReference type="ARBA" id="ARBA00022806"/>
    </source>
</evidence>
<keyword evidence="7" id="KW-1185">Reference proteome</keyword>
<dbReference type="EMBL" id="CP021059">
    <property type="protein sequence ID" value="ARQ07314.1"/>
    <property type="molecule type" value="Genomic_DNA"/>
</dbReference>
<dbReference type="Pfam" id="PF03288">
    <property type="entry name" value="Pox_D5"/>
    <property type="match status" value="1"/>
</dbReference>
<feature type="domain" description="SF3 helicase" evidence="5">
    <location>
        <begin position="181"/>
        <end position="335"/>
    </location>
</feature>
<dbReference type="InterPro" id="IPR045455">
    <property type="entry name" value="NrS-1_pol-like_helicase"/>
</dbReference>
<proteinExistence type="predicted"/>
<dbReference type="PROSITE" id="PS51206">
    <property type="entry name" value="SF3_HELICASE_1"/>
    <property type="match status" value="1"/>
</dbReference>
<dbReference type="OrthoDB" id="9763644at2"/>
<dbReference type="SUPFAM" id="SSF52540">
    <property type="entry name" value="P-loop containing nucleoside triphosphate hydrolases"/>
    <property type="match status" value="1"/>
</dbReference>
<dbReference type="PANTHER" id="PTHR35372">
    <property type="entry name" value="ATP BINDING PROTEIN-RELATED"/>
    <property type="match status" value="1"/>
</dbReference>
<keyword evidence="2" id="KW-0378">Hydrolase</keyword>
<dbReference type="InterPro" id="IPR004968">
    <property type="entry name" value="DNA_primase/NTPase_C"/>
</dbReference>
<dbReference type="PANTHER" id="PTHR35372:SF2">
    <property type="entry name" value="SF3 HELICASE DOMAIN-CONTAINING PROTEIN"/>
    <property type="match status" value="1"/>
</dbReference>
<evidence type="ECO:0000256" key="4">
    <source>
        <dbReference type="ARBA" id="ARBA00022840"/>
    </source>
</evidence>
<dbReference type="InterPro" id="IPR027417">
    <property type="entry name" value="P-loop_NTPase"/>
</dbReference>
<name>A0A1W7ACK7_9STAP</name>
<dbReference type="Gene3D" id="3.40.50.300">
    <property type="entry name" value="P-loop containing nucleotide triphosphate hydrolases"/>
    <property type="match status" value="1"/>
</dbReference>
<dbReference type="InterPro" id="IPR014015">
    <property type="entry name" value="Helicase_SF3_DNA-vir"/>
</dbReference>
<sequence>MTERSVNLGVDFDLMDALRASNEKEENEPVTSLDVARNRKEFYKENKNGTKSLIHQNFAVHMINKHHIITLDDQLHIYQEGVYNSNEQIIKQLMIRELPELKQVQIREVLEYIRLTAPEMEHASPFFIACKNGIYDFNKKELLPFNPSIVTTSKINAIYDENAQCETIDKAFITIADEDFQIVQLFLEITAYMIYKQNFLDKAFLLVGHGGNGKSTLMNMWSSFIGEENVSAISLTGLSERFNVAELHHKLLNAGDDIPLQTIKDASNFKKLATGERIMAERKGQDPFTFRNYSKLIFSANDVPRWFENNNGIFDRIVIVPLNANLRNSPNRDPFLEQKITTEEARSYLFKLAIDNLDKLMKKRKFTIPDVSKQRMEEFKVDNNPILTFIAESVIHQKTTQEVYDEYRDWCESEGFRFPLTKRQFTTELKNNGFEVYVTTDAQSRKRVRKFKGKEG</sequence>
<protein>
    <recommendedName>
        <fullName evidence="5">SF3 helicase domain-containing protein</fullName>
    </recommendedName>
</protein>
<dbReference type="Proteomes" id="UP000194154">
    <property type="component" value="Chromosome"/>
</dbReference>
<keyword evidence="3" id="KW-0347">Helicase</keyword>
<dbReference type="Pfam" id="PF19263">
    <property type="entry name" value="DUF5906"/>
    <property type="match status" value="1"/>
</dbReference>